<reference evidence="2" key="1">
    <citation type="journal article" date="2019" name="Int. J. Syst. Evol. Microbiol.">
        <title>The Global Catalogue of Microorganisms (GCM) 10K type strain sequencing project: providing services to taxonomists for standard genome sequencing and annotation.</title>
        <authorList>
            <consortium name="The Broad Institute Genomics Platform"/>
            <consortium name="The Broad Institute Genome Sequencing Center for Infectious Disease"/>
            <person name="Wu L."/>
            <person name="Ma J."/>
        </authorList>
    </citation>
    <scope>NUCLEOTIDE SEQUENCE [LARGE SCALE GENOMIC DNA]</scope>
    <source>
        <strain evidence="2">JCM 17712</strain>
    </source>
</reference>
<dbReference type="EMBL" id="BAABIZ010000005">
    <property type="protein sequence ID" value="GAA5106635.1"/>
    <property type="molecule type" value="Genomic_DNA"/>
</dbReference>
<protein>
    <submittedName>
        <fullName evidence="1">Uncharacterized protein</fullName>
    </submittedName>
</protein>
<gene>
    <name evidence="1" type="ORF">GCM10023261_07230</name>
</gene>
<evidence type="ECO:0000313" key="1">
    <source>
        <dbReference type="EMBL" id="GAA5106635.1"/>
    </source>
</evidence>
<comment type="caution">
    <text evidence="1">The sequence shown here is derived from an EMBL/GenBank/DDBJ whole genome shotgun (WGS) entry which is preliminary data.</text>
</comment>
<name>A0ABP9N103_9HYPH</name>
<organism evidence="1 2">
    <name type="scientific">Bartonella jaculi</name>
    <dbReference type="NCBI Taxonomy" id="686226"/>
    <lineage>
        <taxon>Bacteria</taxon>
        <taxon>Pseudomonadati</taxon>
        <taxon>Pseudomonadota</taxon>
        <taxon>Alphaproteobacteria</taxon>
        <taxon>Hyphomicrobiales</taxon>
        <taxon>Bartonellaceae</taxon>
        <taxon>Bartonella</taxon>
    </lineage>
</organism>
<accession>A0ABP9N103</accession>
<proteinExistence type="predicted"/>
<keyword evidence="2" id="KW-1185">Reference proteome</keyword>
<sequence>MKSLYKKLFVNLITGGHELAVFFANEKLFIKKRRTRGYNTYSMDNDSMDNGVLYENAIKEKISRDY</sequence>
<evidence type="ECO:0000313" key="2">
    <source>
        <dbReference type="Proteomes" id="UP001500864"/>
    </source>
</evidence>
<dbReference type="Proteomes" id="UP001500864">
    <property type="component" value="Unassembled WGS sequence"/>
</dbReference>